<keyword evidence="6" id="KW-0539">Nucleus</keyword>
<dbReference type="InParanoid" id="A0A286ULT5"/>
<evidence type="ECO:0000256" key="6">
    <source>
        <dbReference type="ARBA" id="ARBA00023242"/>
    </source>
</evidence>
<dbReference type="GO" id="GO:0000993">
    <property type="term" value="F:RNA polymerase II complex binding"/>
    <property type="evidence" value="ECO:0007669"/>
    <property type="project" value="TreeGrafter"/>
</dbReference>
<name>A0A286ULT5_9AGAM</name>
<sequence length="153" mass="17659">MADAPPTASIPSNARARQLRACLLCSIIQSPVDFRRNGCPNCEEIMQMKQSQDRVLTCTTTHFEGVIAVIDPESSWVARWQRTAKYVRGMYARPNRPRLIRPLHIHTSPPHYSPLGTYPTSHHPLVLCLFYLLSPFPIFFRGPYFHNLYIRKH</sequence>
<feature type="domain" description="Spt4/RpoE2 zinc finger" evidence="9">
    <location>
        <begin position="19"/>
        <end position="93"/>
    </location>
</feature>
<evidence type="ECO:0000256" key="5">
    <source>
        <dbReference type="ARBA" id="ARBA00023163"/>
    </source>
</evidence>
<dbReference type="EMBL" id="NBII01000003">
    <property type="protein sequence ID" value="PAV20571.1"/>
    <property type="molecule type" value="Genomic_DNA"/>
</dbReference>
<comment type="similarity">
    <text evidence="3">Belongs to the SPT4 family.</text>
</comment>
<dbReference type="InterPro" id="IPR038510">
    <property type="entry name" value="Spt4_sf"/>
</dbReference>
<evidence type="ECO:0000256" key="4">
    <source>
        <dbReference type="ARBA" id="ARBA00020182"/>
    </source>
</evidence>
<evidence type="ECO:0000256" key="7">
    <source>
        <dbReference type="ARBA" id="ARBA00023328"/>
    </source>
</evidence>
<evidence type="ECO:0000256" key="1">
    <source>
        <dbReference type="ARBA" id="ARBA00004123"/>
    </source>
</evidence>
<dbReference type="GO" id="GO:0006355">
    <property type="term" value="P:regulation of DNA-templated transcription"/>
    <property type="evidence" value="ECO:0007669"/>
    <property type="project" value="InterPro"/>
</dbReference>
<evidence type="ECO:0000313" key="10">
    <source>
        <dbReference type="EMBL" id="PAV20571.1"/>
    </source>
</evidence>
<accession>A0A286ULT5</accession>
<keyword evidence="11" id="KW-1185">Reference proteome</keyword>
<dbReference type="GO" id="GO:0000775">
    <property type="term" value="C:chromosome, centromeric region"/>
    <property type="evidence" value="ECO:0007669"/>
    <property type="project" value="UniProtKB-SubCell"/>
</dbReference>
<dbReference type="Pfam" id="PF06093">
    <property type="entry name" value="Spt4"/>
    <property type="match status" value="1"/>
</dbReference>
<dbReference type="Proteomes" id="UP000217199">
    <property type="component" value="Unassembled WGS sequence"/>
</dbReference>
<dbReference type="SMART" id="SM01389">
    <property type="entry name" value="Spt4"/>
    <property type="match status" value="1"/>
</dbReference>
<keyword evidence="5" id="KW-0804">Transcription</keyword>
<comment type="subcellular location">
    <subcellularLocation>
        <location evidence="2">Chromosome</location>
        <location evidence="2">Centromere</location>
    </subcellularLocation>
    <subcellularLocation>
        <location evidence="1">Nucleus</location>
    </subcellularLocation>
</comment>
<reference evidence="10 11" key="1">
    <citation type="journal article" date="2017" name="Mol. Ecol.">
        <title>Comparative and population genomic landscape of Phellinus noxius: A hypervariable fungus causing root rot in trees.</title>
        <authorList>
            <person name="Chung C.L."/>
            <person name="Lee T.J."/>
            <person name="Akiba M."/>
            <person name="Lee H.H."/>
            <person name="Kuo T.H."/>
            <person name="Liu D."/>
            <person name="Ke H.M."/>
            <person name="Yokoi T."/>
            <person name="Roa M.B."/>
            <person name="Lu M.J."/>
            <person name="Chang Y.Y."/>
            <person name="Ann P.J."/>
            <person name="Tsai J.N."/>
            <person name="Chen C.Y."/>
            <person name="Tzean S.S."/>
            <person name="Ota Y."/>
            <person name="Hattori T."/>
            <person name="Sahashi N."/>
            <person name="Liou R.F."/>
            <person name="Kikuchi T."/>
            <person name="Tsai I.J."/>
        </authorList>
    </citation>
    <scope>NUCLEOTIDE SEQUENCE [LARGE SCALE GENOMIC DNA]</scope>
    <source>
        <strain evidence="10 11">FFPRI411160</strain>
    </source>
</reference>
<dbReference type="InterPro" id="IPR009287">
    <property type="entry name" value="Spt4"/>
</dbReference>
<evidence type="ECO:0000256" key="2">
    <source>
        <dbReference type="ARBA" id="ARBA00004584"/>
    </source>
</evidence>
<evidence type="ECO:0000259" key="9">
    <source>
        <dbReference type="SMART" id="SM01389"/>
    </source>
</evidence>
<evidence type="ECO:0000256" key="3">
    <source>
        <dbReference type="ARBA" id="ARBA00010464"/>
    </source>
</evidence>
<dbReference type="STRING" id="2282107.A0A286ULT5"/>
<dbReference type="OrthoDB" id="248751at2759"/>
<comment type="caution">
    <text evidence="10">The sequence shown here is derived from an EMBL/GenBank/DDBJ whole genome shotgun (WGS) entry which is preliminary data.</text>
</comment>
<gene>
    <name evidence="10" type="ORF">PNOK_0319800</name>
</gene>
<dbReference type="AlphaFoldDB" id="A0A286ULT5"/>
<dbReference type="SUPFAM" id="SSF63393">
    <property type="entry name" value="RNA polymerase subunits"/>
    <property type="match status" value="1"/>
</dbReference>
<dbReference type="GO" id="GO:0032044">
    <property type="term" value="C:DSIF complex"/>
    <property type="evidence" value="ECO:0007669"/>
    <property type="project" value="TreeGrafter"/>
</dbReference>
<keyword evidence="7" id="KW-0137">Centromere</keyword>
<dbReference type="GO" id="GO:0140673">
    <property type="term" value="P:transcription elongation-coupled chromatin remodeling"/>
    <property type="evidence" value="ECO:0007669"/>
    <property type="project" value="InterPro"/>
</dbReference>
<dbReference type="GO" id="GO:0008270">
    <property type="term" value="F:zinc ion binding"/>
    <property type="evidence" value="ECO:0007669"/>
    <property type="project" value="InterPro"/>
</dbReference>
<dbReference type="PANTHER" id="PTHR12882:SF1">
    <property type="entry name" value="TRANSCRIPTION ELONGATION FACTOR SPT4"/>
    <property type="match status" value="1"/>
</dbReference>
<evidence type="ECO:0000256" key="8">
    <source>
        <dbReference type="ARBA" id="ARBA00029869"/>
    </source>
</evidence>
<dbReference type="InterPro" id="IPR022800">
    <property type="entry name" value="Spt4/RpoE2_Znf"/>
</dbReference>
<dbReference type="CDD" id="cd07973">
    <property type="entry name" value="Spt4"/>
    <property type="match status" value="1"/>
</dbReference>
<protein>
    <recommendedName>
        <fullName evidence="4">Transcription elongation factor SPT4</fullName>
    </recommendedName>
    <alternativeName>
        <fullName evidence="8">Chromatin elongation factor SPT4</fullName>
    </alternativeName>
</protein>
<proteinExistence type="inferred from homology"/>
<dbReference type="PANTHER" id="PTHR12882">
    <property type="entry name" value="SUPPRESSOR OF TY 4"/>
    <property type="match status" value="1"/>
</dbReference>
<evidence type="ECO:0000313" key="11">
    <source>
        <dbReference type="Proteomes" id="UP000217199"/>
    </source>
</evidence>
<organism evidence="10 11">
    <name type="scientific">Pyrrhoderma noxium</name>
    <dbReference type="NCBI Taxonomy" id="2282107"/>
    <lineage>
        <taxon>Eukaryota</taxon>
        <taxon>Fungi</taxon>
        <taxon>Dikarya</taxon>
        <taxon>Basidiomycota</taxon>
        <taxon>Agaricomycotina</taxon>
        <taxon>Agaricomycetes</taxon>
        <taxon>Hymenochaetales</taxon>
        <taxon>Hymenochaetaceae</taxon>
        <taxon>Pyrrhoderma</taxon>
    </lineage>
</organism>
<dbReference type="InterPro" id="IPR029040">
    <property type="entry name" value="RPABC4/Spt4"/>
</dbReference>
<dbReference type="Gene3D" id="3.30.40.210">
    <property type="match status" value="1"/>
</dbReference>